<feature type="transmembrane region" description="Helical" evidence="6">
    <location>
        <begin position="127"/>
        <end position="146"/>
    </location>
</feature>
<accession>A0A2W5A569</accession>
<evidence type="ECO:0008006" key="9">
    <source>
        <dbReference type="Google" id="ProtNLM"/>
    </source>
</evidence>
<protein>
    <recommendedName>
        <fullName evidence="9">Amino acid transporter</fullName>
    </recommendedName>
</protein>
<keyword evidence="3 6" id="KW-0812">Transmembrane</keyword>
<dbReference type="Gene3D" id="1.20.1740.10">
    <property type="entry name" value="Amino acid/polyamine transporter I"/>
    <property type="match status" value="1"/>
</dbReference>
<keyword evidence="4 6" id="KW-1133">Transmembrane helix</keyword>
<feature type="transmembrane region" description="Helical" evidence="6">
    <location>
        <begin position="42"/>
        <end position="61"/>
    </location>
</feature>
<comment type="subcellular location">
    <subcellularLocation>
        <location evidence="1">Cell membrane</location>
        <topology evidence="1">Multi-pass membrane protein</topology>
    </subcellularLocation>
</comment>
<proteinExistence type="predicted"/>
<evidence type="ECO:0000256" key="3">
    <source>
        <dbReference type="ARBA" id="ARBA00022692"/>
    </source>
</evidence>
<dbReference type="PIRSF" id="PIRSF006060">
    <property type="entry name" value="AA_transporter"/>
    <property type="match status" value="1"/>
</dbReference>
<evidence type="ECO:0000256" key="1">
    <source>
        <dbReference type="ARBA" id="ARBA00004651"/>
    </source>
</evidence>
<feature type="transmembrane region" description="Helical" evidence="6">
    <location>
        <begin position="234"/>
        <end position="260"/>
    </location>
</feature>
<feature type="transmembrane region" description="Helical" evidence="6">
    <location>
        <begin position="406"/>
        <end position="426"/>
    </location>
</feature>
<sequence>MAGGAHNPPKVMGVADLALFYIVTGVSLRWIATAAAMGPSAIFVWIGALLGFYLPLVLAIVELSSRYPQEGGLYIWTKQAFGPFVGFMAGWSYFTSNLPYFPAVFYFDAGNALFIGGDKLLHLHNSAAFFVGFSLIALAFITWLNIVGLRFGKWMHNIGAVGMWLPVLVVVALATLVWSRFGSVTQFSAAAMVPNFDIQHMIFWASIAFALSGAETASFMSGEIRDPRRTIPRALPIAGVMIVLCYILGTLAVLVVMPSSEVNSLQGLIQAGAVAADRLGIGWIVVPIALLITVGNLGAASGFLSSCARIPFSVGIDRMLPPVFARVHPRYGTPYVALLLQGGLGALFCILGQAGTGVKGAYDVLVSMGIIAAFLPFAGIFLSVIRLQREPAGAEVTRLPGGRATSIAVACVGLATTLVALVLAAFPAPDEANKLLAIVKIIGMTAILLGTGALVYYFGRRSARRAADFPNEDAAPICAMD</sequence>
<feature type="transmembrane region" description="Helical" evidence="6">
    <location>
        <begin position="12"/>
        <end position="36"/>
    </location>
</feature>
<feature type="transmembrane region" description="Helical" evidence="6">
    <location>
        <begin position="201"/>
        <end position="222"/>
    </location>
</feature>
<keyword evidence="2" id="KW-1003">Cell membrane</keyword>
<feature type="transmembrane region" description="Helical" evidence="6">
    <location>
        <begin position="438"/>
        <end position="458"/>
    </location>
</feature>
<dbReference type="Proteomes" id="UP000249066">
    <property type="component" value="Unassembled WGS sequence"/>
</dbReference>
<dbReference type="GO" id="GO:0005886">
    <property type="term" value="C:plasma membrane"/>
    <property type="evidence" value="ECO:0007669"/>
    <property type="project" value="UniProtKB-SubCell"/>
</dbReference>
<evidence type="ECO:0000256" key="5">
    <source>
        <dbReference type="ARBA" id="ARBA00023136"/>
    </source>
</evidence>
<name>A0A2W5A569_9SPHN</name>
<dbReference type="GO" id="GO:0022857">
    <property type="term" value="F:transmembrane transporter activity"/>
    <property type="evidence" value="ECO:0007669"/>
    <property type="project" value="InterPro"/>
</dbReference>
<reference evidence="7 8" key="1">
    <citation type="submission" date="2017-08" db="EMBL/GenBank/DDBJ databases">
        <title>Infants hospitalized years apart are colonized by the same room-sourced microbial strains.</title>
        <authorList>
            <person name="Brooks B."/>
            <person name="Olm M.R."/>
            <person name="Firek B.A."/>
            <person name="Baker R."/>
            <person name="Thomas B.C."/>
            <person name="Morowitz M.J."/>
            <person name="Banfield J.F."/>
        </authorList>
    </citation>
    <scope>NUCLEOTIDE SEQUENCE [LARGE SCALE GENOMIC DNA]</scope>
    <source>
        <strain evidence="7">S2_018_000_R2_101</strain>
    </source>
</reference>
<dbReference type="InterPro" id="IPR002293">
    <property type="entry name" value="AA/rel_permease1"/>
</dbReference>
<dbReference type="PANTHER" id="PTHR42770">
    <property type="entry name" value="AMINO ACID TRANSPORTER-RELATED"/>
    <property type="match status" value="1"/>
</dbReference>
<dbReference type="AlphaFoldDB" id="A0A2W5A569"/>
<dbReference type="EMBL" id="QFNN01000047">
    <property type="protein sequence ID" value="PZO89760.1"/>
    <property type="molecule type" value="Genomic_DNA"/>
</dbReference>
<feature type="transmembrane region" description="Helical" evidence="6">
    <location>
        <begin position="364"/>
        <end position="385"/>
    </location>
</feature>
<feature type="transmembrane region" description="Helical" evidence="6">
    <location>
        <begin position="158"/>
        <end position="181"/>
    </location>
</feature>
<evidence type="ECO:0000256" key="6">
    <source>
        <dbReference type="SAM" id="Phobius"/>
    </source>
</evidence>
<keyword evidence="5 6" id="KW-0472">Membrane</keyword>
<dbReference type="Pfam" id="PF13520">
    <property type="entry name" value="AA_permease_2"/>
    <property type="match status" value="1"/>
</dbReference>
<evidence type="ECO:0000313" key="8">
    <source>
        <dbReference type="Proteomes" id="UP000249066"/>
    </source>
</evidence>
<feature type="transmembrane region" description="Helical" evidence="6">
    <location>
        <begin position="335"/>
        <end position="358"/>
    </location>
</feature>
<organism evidence="7 8">
    <name type="scientific">Sphingomonas sanxanigenens</name>
    <dbReference type="NCBI Taxonomy" id="397260"/>
    <lineage>
        <taxon>Bacteria</taxon>
        <taxon>Pseudomonadati</taxon>
        <taxon>Pseudomonadota</taxon>
        <taxon>Alphaproteobacteria</taxon>
        <taxon>Sphingomonadales</taxon>
        <taxon>Sphingomonadaceae</taxon>
        <taxon>Sphingomonas</taxon>
    </lineage>
</organism>
<feature type="transmembrane region" description="Helical" evidence="6">
    <location>
        <begin position="280"/>
        <end position="304"/>
    </location>
</feature>
<dbReference type="InterPro" id="IPR050367">
    <property type="entry name" value="APC_superfamily"/>
</dbReference>
<evidence type="ECO:0000313" key="7">
    <source>
        <dbReference type="EMBL" id="PZO89760.1"/>
    </source>
</evidence>
<comment type="caution">
    <text evidence="7">The sequence shown here is derived from an EMBL/GenBank/DDBJ whole genome shotgun (WGS) entry which is preliminary data.</text>
</comment>
<evidence type="ECO:0000256" key="2">
    <source>
        <dbReference type="ARBA" id="ARBA00022475"/>
    </source>
</evidence>
<evidence type="ECO:0000256" key="4">
    <source>
        <dbReference type="ARBA" id="ARBA00022989"/>
    </source>
</evidence>
<gene>
    <name evidence="7" type="ORF">DI623_09105</name>
</gene>